<dbReference type="Proteomes" id="UP001479290">
    <property type="component" value="Unassembled WGS sequence"/>
</dbReference>
<gene>
    <name evidence="3" type="ORF">ABG768_018726</name>
</gene>
<evidence type="ECO:0000256" key="1">
    <source>
        <dbReference type="SAM" id="Coils"/>
    </source>
</evidence>
<name>A0AAW2AXS3_CULAL</name>
<sequence length="238" mass="27133">MRDRGFNRTTLQCRIKVKKLRQKYMAIRDKLWCNEILGTSPCANPLNFIDGRSFDMEDEDENATDDDNNSSSSSISIDDSSIPSTESAVETSDVGTSSSHPKKSSLLQITTLISSVTEHQKKDHHLFLLKEEEWHQRELELEQERYKLQMELEERRHRAQMEHDQAMTRMLCQVMNSAITNTFPPIHTRLYPTEEPSFHTLPIIHQPSASVTGQGVGSTSSSEQTLSSILHELSNSDK</sequence>
<keyword evidence="4" id="KW-1185">Reference proteome</keyword>
<evidence type="ECO:0000256" key="2">
    <source>
        <dbReference type="SAM" id="MobiDB-lite"/>
    </source>
</evidence>
<protein>
    <submittedName>
        <fullName evidence="3">Uncharacterized protein</fullName>
    </submittedName>
</protein>
<accession>A0AAW2AXS3</accession>
<evidence type="ECO:0000313" key="3">
    <source>
        <dbReference type="EMBL" id="KAK9976905.1"/>
    </source>
</evidence>
<feature type="compositionally biased region" description="Low complexity" evidence="2">
    <location>
        <begin position="209"/>
        <end position="228"/>
    </location>
</feature>
<feature type="compositionally biased region" description="Low complexity" evidence="2">
    <location>
        <begin position="69"/>
        <end position="87"/>
    </location>
</feature>
<dbReference type="EMBL" id="JAWDJR010000003">
    <property type="protein sequence ID" value="KAK9976905.1"/>
    <property type="molecule type" value="Genomic_DNA"/>
</dbReference>
<proteinExistence type="predicted"/>
<feature type="compositionally biased region" description="Acidic residues" evidence="2">
    <location>
        <begin position="57"/>
        <end position="68"/>
    </location>
</feature>
<evidence type="ECO:0000313" key="4">
    <source>
        <dbReference type="Proteomes" id="UP001479290"/>
    </source>
</evidence>
<feature type="compositionally biased region" description="Polar residues" evidence="2">
    <location>
        <begin position="88"/>
        <end position="99"/>
    </location>
</feature>
<feature type="region of interest" description="Disordered" evidence="2">
    <location>
        <begin position="209"/>
        <end position="238"/>
    </location>
</feature>
<reference evidence="3 4" key="1">
    <citation type="submission" date="2024-05" db="EMBL/GenBank/DDBJ databases">
        <title>A high-quality chromosomal-level genome assembly of Topmouth culter (Culter alburnus).</title>
        <authorList>
            <person name="Zhao H."/>
        </authorList>
    </citation>
    <scope>NUCLEOTIDE SEQUENCE [LARGE SCALE GENOMIC DNA]</scope>
    <source>
        <strain evidence="3">CATC2023</strain>
        <tissue evidence="3">Muscle</tissue>
    </source>
</reference>
<keyword evidence="1" id="KW-0175">Coiled coil</keyword>
<feature type="region of interest" description="Disordered" evidence="2">
    <location>
        <begin position="57"/>
        <end position="102"/>
    </location>
</feature>
<feature type="coiled-coil region" evidence="1">
    <location>
        <begin position="136"/>
        <end position="169"/>
    </location>
</feature>
<organism evidence="3 4">
    <name type="scientific">Culter alburnus</name>
    <name type="common">Topmouth culter</name>
    <dbReference type="NCBI Taxonomy" id="194366"/>
    <lineage>
        <taxon>Eukaryota</taxon>
        <taxon>Metazoa</taxon>
        <taxon>Chordata</taxon>
        <taxon>Craniata</taxon>
        <taxon>Vertebrata</taxon>
        <taxon>Euteleostomi</taxon>
        <taxon>Actinopterygii</taxon>
        <taxon>Neopterygii</taxon>
        <taxon>Teleostei</taxon>
        <taxon>Ostariophysi</taxon>
        <taxon>Cypriniformes</taxon>
        <taxon>Xenocyprididae</taxon>
        <taxon>Xenocypridinae</taxon>
        <taxon>Culter</taxon>
    </lineage>
</organism>
<dbReference type="AlphaFoldDB" id="A0AAW2AXS3"/>
<comment type="caution">
    <text evidence="3">The sequence shown here is derived from an EMBL/GenBank/DDBJ whole genome shotgun (WGS) entry which is preliminary data.</text>
</comment>